<comment type="caution">
    <text evidence="2">The sequence shown here is derived from an EMBL/GenBank/DDBJ whole genome shotgun (WGS) entry which is preliminary data.</text>
</comment>
<name>A0A4V5NN37_9ALTE</name>
<proteinExistence type="predicted"/>
<accession>A0A4V5NN37</accession>
<dbReference type="Proteomes" id="UP000305471">
    <property type="component" value="Unassembled WGS sequence"/>
</dbReference>
<dbReference type="PROSITE" id="PS51257">
    <property type="entry name" value="PROKAR_LIPOPROTEIN"/>
    <property type="match status" value="1"/>
</dbReference>
<reference evidence="2 3" key="1">
    <citation type="submission" date="2019-04" db="EMBL/GenBank/DDBJ databases">
        <title>Alteromonas portus sp. nov., an alginate lyase-excreting marine bacterium.</title>
        <authorList>
            <person name="Huang H."/>
            <person name="Mo K."/>
            <person name="Bao S."/>
        </authorList>
    </citation>
    <scope>NUCLEOTIDE SEQUENCE [LARGE SCALE GENOMIC DNA]</scope>
    <source>
        <strain evidence="2 3">HB161718</strain>
    </source>
</reference>
<evidence type="ECO:0000256" key="1">
    <source>
        <dbReference type="SAM" id="SignalP"/>
    </source>
</evidence>
<evidence type="ECO:0000313" key="3">
    <source>
        <dbReference type="Proteomes" id="UP000305471"/>
    </source>
</evidence>
<sequence length="127" mass="14631">MRLIFLLLLLINFGCLASSCIVTDEMREQFNSKHAEDVTIDTTLRDSNFFVTIKLPESIEGQSSYSVLLVSDSLEEPTFIFPLDLYEEDNQTKAWYEIDAGLVRKHFVVVSLNDYCAPSIFKEVFYQ</sequence>
<gene>
    <name evidence="2" type="ORF">E5672_13675</name>
</gene>
<dbReference type="AlphaFoldDB" id="A0A4V5NN37"/>
<keyword evidence="3" id="KW-1185">Reference proteome</keyword>
<keyword evidence="1" id="KW-0732">Signal</keyword>
<protein>
    <recommendedName>
        <fullName evidence="4">Lipoprotein</fullName>
    </recommendedName>
</protein>
<feature type="signal peptide" evidence="1">
    <location>
        <begin position="1"/>
        <end position="17"/>
    </location>
</feature>
<dbReference type="OrthoDB" id="6336744at2"/>
<evidence type="ECO:0008006" key="4">
    <source>
        <dbReference type="Google" id="ProtNLM"/>
    </source>
</evidence>
<dbReference type="EMBL" id="SWCO01000008">
    <property type="protein sequence ID" value="TKB02156.1"/>
    <property type="molecule type" value="Genomic_DNA"/>
</dbReference>
<evidence type="ECO:0000313" key="2">
    <source>
        <dbReference type="EMBL" id="TKB02156.1"/>
    </source>
</evidence>
<feature type="chain" id="PRO_5020467483" description="Lipoprotein" evidence="1">
    <location>
        <begin position="18"/>
        <end position="127"/>
    </location>
</feature>
<organism evidence="2 3">
    <name type="scientific">Alteromonas portus</name>
    <dbReference type="NCBI Taxonomy" id="2565549"/>
    <lineage>
        <taxon>Bacteria</taxon>
        <taxon>Pseudomonadati</taxon>
        <taxon>Pseudomonadota</taxon>
        <taxon>Gammaproteobacteria</taxon>
        <taxon>Alteromonadales</taxon>
        <taxon>Alteromonadaceae</taxon>
        <taxon>Alteromonas/Salinimonas group</taxon>
        <taxon>Alteromonas</taxon>
    </lineage>
</organism>
<dbReference type="RefSeq" id="WP_136782700.1">
    <property type="nucleotide sequence ID" value="NZ_SWCO01000008.1"/>
</dbReference>